<dbReference type="EMBL" id="CAADEY010000005">
    <property type="protein sequence ID" value="VFJ43413.1"/>
    <property type="molecule type" value="Genomic_DNA"/>
</dbReference>
<dbReference type="GO" id="GO:0005886">
    <property type="term" value="C:plasma membrane"/>
    <property type="evidence" value="ECO:0007669"/>
    <property type="project" value="UniProtKB-SubCell"/>
</dbReference>
<dbReference type="PANTHER" id="PTHR30518:SF2">
    <property type="entry name" value="ENDOLYTIC MUREIN TRANSGLYCOSYLASE"/>
    <property type="match status" value="1"/>
</dbReference>
<sequence length="367" mass="41170">MIPRQEVPEGSWESIPLGPEPKRSRWQLALVLVGALVLAAVLGAVFLFVERARVLDGPLALDGEPVLLVVKNGMTLRGVARELSRRGLLARSWPLIWEARWQGVASRIKAGEYRLESGLTARELLDKLVRGDVLLRTLTIVEGWNFTELLAAVRVREYLTHTLEKDSTPATIMERLGLPGRHPEGRFYPETYHFPRATTDVAFLKRAWSTMERELARQWEQRAEGLPYKTPDEALILASIIEKETGTPEERSQIAGVFARRLQKGMRLQSDPTVIYGMGDSFTGNIRKRDLLRPTPYNTYTIPALPPTPIAMPGGASIHAALHPAEGESLYFVAKGDGSHQFSATLKEHNRAVARYQLRRKAKRKSN</sequence>
<dbReference type="EC" id="4.2.2.29" evidence="7"/>
<evidence type="ECO:0000256" key="2">
    <source>
        <dbReference type="ARBA" id="ARBA00022692"/>
    </source>
</evidence>
<dbReference type="Gene3D" id="3.30.160.60">
    <property type="entry name" value="Classic Zinc Finger"/>
    <property type="match status" value="1"/>
</dbReference>
<evidence type="ECO:0000313" key="8">
    <source>
        <dbReference type="EMBL" id="VFJ43413.1"/>
    </source>
</evidence>
<keyword evidence="5 7" id="KW-0456">Lyase</keyword>
<dbReference type="GO" id="GO:0071555">
    <property type="term" value="P:cell wall organization"/>
    <property type="evidence" value="ECO:0007669"/>
    <property type="project" value="UniProtKB-KW"/>
</dbReference>
<dbReference type="NCBIfam" id="TIGR00247">
    <property type="entry name" value="endolytic transglycosylase MltG"/>
    <property type="match status" value="1"/>
</dbReference>
<keyword evidence="1 7" id="KW-1003">Cell membrane</keyword>
<evidence type="ECO:0000256" key="5">
    <source>
        <dbReference type="ARBA" id="ARBA00023239"/>
    </source>
</evidence>
<dbReference type="Gene3D" id="3.30.1490.480">
    <property type="entry name" value="Endolytic murein transglycosylase"/>
    <property type="match status" value="1"/>
</dbReference>
<organism evidence="8">
    <name type="scientific">Candidatus Kentrum sp. DK</name>
    <dbReference type="NCBI Taxonomy" id="2126562"/>
    <lineage>
        <taxon>Bacteria</taxon>
        <taxon>Pseudomonadati</taxon>
        <taxon>Pseudomonadota</taxon>
        <taxon>Gammaproteobacteria</taxon>
        <taxon>Candidatus Kentrum</taxon>
    </lineage>
</organism>
<feature type="site" description="Important for catalytic activity" evidence="7">
    <location>
        <position position="244"/>
    </location>
</feature>
<keyword evidence="2 7" id="KW-0812">Transmembrane</keyword>
<dbReference type="InterPro" id="IPR003770">
    <property type="entry name" value="MLTG-like"/>
</dbReference>
<reference evidence="8" key="1">
    <citation type="submission" date="2019-02" db="EMBL/GenBank/DDBJ databases">
        <authorList>
            <person name="Gruber-Vodicka R. H."/>
            <person name="Seah K. B. B."/>
        </authorList>
    </citation>
    <scope>NUCLEOTIDE SEQUENCE</scope>
    <source>
        <strain evidence="8">BECK_DK161</strain>
        <strain evidence="9">BECK_DK47</strain>
    </source>
</reference>
<dbReference type="Pfam" id="PF02618">
    <property type="entry name" value="YceG"/>
    <property type="match status" value="1"/>
</dbReference>
<evidence type="ECO:0000256" key="7">
    <source>
        <dbReference type="HAMAP-Rule" id="MF_02065"/>
    </source>
</evidence>
<dbReference type="FunFam" id="3.30.160.60:FF:000242">
    <property type="entry name" value="Endolytic murein transglycosylase"/>
    <property type="match status" value="1"/>
</dbReference>
<comment type="similarity">
    <text evidence="7">Belongs to the transglycosylase MltG family.</text>
</comment>
<evidence type="ECO:0000256" key="4">
    <source>
        <dbReference type="ARBA" id="ARBA00023136"/>
    </source>
</evidence>
<dbReference type="PANTHER" id="PTHR30518">
    <property type="entry name" value="ENDOLYTIC MUREIN TRANSGLYCOSYLASE"/>
    <property type="match status" value="1"/>
</dbReference>
<gene>
    <name evidence="7" type="primary">mltG</name>
    <name evidence="9" type="ORF">BECKDK2373B_GA0170837_10407</name>
    <name evidence="8" type="ORF">BECKDK2373C_GA0170839_100550</name>
</gene>
<keyword evidence="3 7" id="KW-1133">Transmembrane helix</keyword>
<dbReference type="EMBL" id="CAADEX010000040">
    <property type="protein sequence ID" value="VFJ52892.1"/>
    <property type="molecule type" value="Genomic_DNA"/>
</dbReference>
<dbReference type="AlphaFoldDB" id="A0A450RWB0"/>
<comment type="catalytic activity">
    <reaction evidence="7">
        <text>a peptidoglycan chain = a peptidoglycan chain with N-acetyl-1,6-anhydromuramyl-[peptide] at the reducing end + a peptidoglycan chain with N-acetylglucosamine at the non-reducing end.</text>
        <dbReference type="EC" id="4.2.2.29"/>
    </reaction>
</comment>
<evidence type="ECO:0000256" key="3">
    <source>
        <dbReference type="ARBA" id="ARBA00022989"/>
    </source>
</evidence>
<dbReference type="GO" id="GO:0008932">
    <property type="term" value="F:lytic endotransglycosylase activity"/>
    <property type="evidence" value="ECO:0007669"/>
    <property type="project" value="UniProtKB-UniRule"/>
</dbReference>
<keyword evidence="6 7" id="KW-0961">Cell wall biogenesis/degradation</keyword>
<dbReference type="HAMAP" id="MF_02065">
    <property type="entry name" value="MltG"/>
    <property type="match status" value="1"/>
</dbReference>
<dbReference type="CDD" id="cd08010">
    <property type="entry name" value="MltG_like"/>
    <property type="match status" value="1"/>
</dbReference>
<dbReference type="GO" id="GO:0009252">
    <property type="term" value="P:peptidoglycan biosynthetic process"/>
    <property type="evidence" value="ECO:0007669"/>
    <property type="project" value="UniProtKB-UniRule"/>
</dbReference>
<name>A0A450RWB0_9GAMM</name>
<proteinExistence type="inferred from homology"/>
<keyword evidence="7" id="KW-0997">Cell inner membrane</keyword>
<feature type="transmembrane region" description="Helical" evidence="7">
    <location>
        <begin position="26"/>
        <end position="49"/>
    </location>
</feature>
<comment type="function">
    <text evidence="7">Functions as a peptidoglycan terminase that cleaves nascent peptidoglycan strands endolytically to terminate their elongation.</text>
</comment>
<protein>
    <recommendedName>
        <fullName evidence="7">Endolytic murein transglycosylase</fullName>
        <ecNumber evidence="7">4.2.2.29</ecNumber>
    </recommendedName>
    <alternativeName>
        <fullName evidence="7">Peptidoglycan lytic transglycosylase</fullName>
    </alternativeName>
    <alternativeName>
        <fullName evidence="7">Peptidoglycan polymerization terminase</fullName>
    </alternativeName>
</protein>
<evidence type="ECO:0000256" key="1">
    <source>
        <dbReference type="ARBA" id="ARBA00022475"/>
    </source>
</evidence>
<comment type="subcellular location">
    <subcellularLocation>
        <location evidence="7">Cell inner membrane</location>
        <topology evidence="7">Single-pass membrane protein</topology>
    </subcellularLocation>
</comment>
<keyword evidence="4 7" id="KW-0472">Membrane</keyword>
<evidence type="ECO:0000256" key="6">
    <source>
        <dbReference type="ARBA" id="ARBA00023316"/>
    </source>
</evidence>
<evidence type="ECO:0000313" key="9">
    <source>
        <dbReference type="EMBL" id="VFJ52892.1"/>
    </source>
</evidence>
<accession>A0A450RWB0</accession>